<protein>
    <submittedName>
        <fullName evidence="1">Uncharacterized protein</fullName>
    </submittedName>
</protein>
<proteinExistence type="predicted"/>
<organism evidence="1 2">
    <name type="scientific">Smallanthus sonchifolius</name>
    <dbReference type="NCBI Taxonomy" id="185202"/>
    <lineage>
        <taxon>Eukaryota</taxon>
        <taxon>Viridiplantae</taxon>
        <taxon>Streptophyta</taxon>
        <taxon>Embryophyta</taxon>
        <taxon>Tracheophyta</taxon>
        <taxon>Spermatophyta</taxon>
        <taxon>Magnoliopsida</taxon>
        <taxon>eudicotyledons</taxon>
        <taxon>Gunneridae</taxon>
        <taxon>Pentapetalae</taxon>
        <taxon>asterids</taxon>
        <taxon>campanulids</taxon>
        <taxon>Asterales</taxon>
        <taxon>Asteraceae</taxon>
        <taxon>Asteroideae</taxon>
        <taxon>Heliantheae alliance</taxon>
        <taxon>Millerieae</taxon>
        <taxon>Smallanthus</taxon>
    </lineage>
</organism>
<accession>A0ACB9A1D2</accession>
<gene>
    <name evidence="1" type="ORF">L1987_73491</name>
</gene>
<reference evidence="2" key="1">
    <citation type="journal article" date="2022" name="Mol. Ecol. Resour.">
        <title>The genomes of chicory, endive, great burdock and yacon provide insights into Asteraceae palaeo-polyploidization history and plant inulin production.</title>
        <authorList>
            <person name="Fan W."/>
            <person name="Wang S."/>
            <person name="Wang H."/>
            <person name="Wang A."/>
            <person name="Jiang F."/>
            <person name="Liu H."/>
            <person name="Zhao H."/>
            <person name="Xu D."/>
            <person name="Zhang Y."/>
        </authorList>
    </citation>
    <scope>NUCLEOTIDE SEQUENCE [LARGE SCALE GENOMIC DNA]</scope>
    <source>
        <strain evidence="2">cv. Yunnan</strain>
    </source>
</reference>
<keyword evidence="2" id="KW-1185">Reference proteome</keyword>
<name>A0ACB9A1D2_9ASTR</name>
<evidence type="ECO:0000313" key="2">
    <source>
        <dbReference type="Proteomes" id="UP001056120"/>
    </source>
</evidence>
<reference evidence="1 2" key="2">
    <citation type="journal article" date="2022" name="Mol. Ecol. Resour.">
        <title>The genomes of chicory, endive, great burdock and yacon provide insights into Asteraceae paleo-polyploidization history and plant inulin production.</title>
        <authorList>
            <person name="Fan W."/>
            <person name="Wang S."/>
            <person name="Wang H."/>
            <person name="Wang A."/>
            <person name="Jiang F."/>
            <person name="Liu H."/>
            <person name="Zhao H."/>
            <person name="Xu D."/>
            <person name="Zhang Y."/>
        </authorList>
    </citation>
    <scope>NUCLEOTIDE SEQUENCE [LARGE SCALE GENOMIC DNA]</scope>
    <source>
        <strain evidence="2">cv. Yunnan</strain>
        <tissue evidence="1">Leaves</tissue>
    </source>
</reference>
<comment type="caution">
    <text evidence="1">The sequence shown here is derived from an EMBL/GenBank/DDBJ whole genome shotgun (WGS) entry which is preliminary data.</text>
</comment>
<dbReference type="Proteomes" id="UP001056120">
    <property type="component" value="Linkage Group LG25"/>
</dbReference>
<evidence type="ECO:0000313" key="1">
    <source>
        <dbReference type="EMBL" id="KAI3703425.1"/>
    </source>
</evidence>
<dbReference type="EMBL" id="CM042042">
    <property type="protein sequence ID" value="KAI3703425.1"/>
    <property type="molecule type" value="Genomic_DNA"/>
</dbReference>
<sequence>MHPLATRVDQKDAGLFLLISAKAFVKGFWNQYKVRLRDWKSKVHLSVVDSIGGNLLVLSEHTVGISVSDLLYVEYMHILYSNEIIKRGF</sequence>